<dbReference type="OrthoDB" id="26399at2759"/>
<keyword evidence="8 9" id="KW-0539">Nucleus</keyword>
<evidence type="ECO:0000313" key="15">
    <source>
        <dbReference type="Proteomes" id="UP000281549"/>
    </source>
</evidence>
<dbReference type="Pfam" id="PF19282">
    <property type="entry name" value="Exportin-T"/>
    <property type="match status" value="2"/>
</dbReference>
<evidence type="ECO:0000256" key="2">
    <source>
        <dbReference type="ARBA" id="ARBA00009466"/>
    </source>
</evidence>
<dbReference type="OMA" id="CALIDCH"/>
<gene>
    <name evidence="12" type="ORF">O9G_005049</name>
    <name evidence="13" type="ORF">ROZALSC1DRAFT_30840</name>
</gene>
<evidence type="ECO:0000256" key="6">
    <source>
        <dbReference type="ARBA" id="ARBA00022555"/>
    </source>
</evidence>
<feature type="domain" description="Exportin-T C-terminal" evidence="11">
    <location>
        <begin position="548"/>
        <end position="890"/>
    </location>
</feature>
<dbReference type="AlphaFoldDB" id="A0A075AQL4"/>
<dbReference type="GO" id="GO:0071528">
    <property type="term" value="P:tRNA re-export from nucleus"/>
    <property type="evidence" value="ECO:0007669"/>
    <property type="project" value="UniProtKB-UniRule"/>
</dbReference>
<dbReference type="EMBL" id="KE561362">
    <property type="protein sequence ID" value="EPZ30882.1"/>
    <property type="molecule type" value="Genomic_DNA"/>
</dbReference>
<dbReference type="SUPFAM" id="SSF48371">
    <property type="entry name" value="ARM repeat"/>
    <property type="match status" value="1"/>
</dbReference>
<dbReference type="PANTHER" id="PTHR15952:SF11">
    <property type="entry name" value="EXPORTIN-T"/>
    <property type="match status" value="1"/>
</dbReference>
<dbReference type="InterPro" id="IPR045546">
    <property type="entry name" value="Exportin-T_C"/>
</dbReference>
<dbReference type="InterPro" id="IPR013598">
    <property type="entry name" value="Exportin-1/Importin-b-like"/>
</dbReference>
<evidence type="ECO:0000313" key="12">
    <source>
        <dbReference type="EMBL" id="EPZ30882.1"/>
    </source>
</evidence>
<dbReference type="GO" id="GO:0000049">
    <property type="term" value="F:tRNA binding"/>
    <property type="evidence" value="ECO:0007669"/>
    <property type="project" value="UniProtKB-UniRule"/>
</dbReference>
<keyword evidence="6 9" id="KW-0820">tRNA-binding</keyword>
<dbReference type="GO" id="GO:0016363">
    <property type="term" value="C:nuclear matrix"/>
    <property type="evidence" value="ECO:0007669"/>
    <property type="project" value="TreeGrafter"/>
</dbReference>
<evidence type="ECO:0000313" key="13">
    <source>
        <dbReference type="EMBL" id="RKP17340.1"/>
    </source>
</evidence>
<comment type="subcellular location">
    <subcellularLocation>
        <location evidence="1 9">Cytoplasm</location>
    </subcellularLocation>
    <subcellularLocation>
        <location evidence="9">Nucleus</location>
    </subcellularLocation>
    <text evidence="9">Shuttles between the nucleus and the cytoplasm.</text>
</comment>
<keyword evidence="5 9" id="KW-0963">Cytoplasm</keyword>
<reference evidence="13" key="3">
    <citation type="submission" date="2018-08" db="EMBL/GenBank/DDBJ databases">
        <title>Leveraging single-cell genomics to expand the Fungal Tree of Life.</title>
        <authorList>
            <consortium name="DOE Joint Genome Institute"/>
            <person name="Ahrendt S.R."/>
            <person name="Quandt C.A."/>
            <person name="Ciobanu D."/>
            <person name="Clum A."/>
            <person name="Salamov A."/>
            <person name="Andreopoulos B."/>
            <person name="Cheng J.-F."/>
            <person name="Woyke T."/>
            <person name="Pelin A."/>
            <person name="Henrissat B."/>
            <person name="Reynolds N."/>
            <person name="Benny G.L."/>
            <person name="Smith M.E."/>
            <person name="James T.Y."/>
            <person name="Grigoriev I.V."/>
        </authorList>
    </citation>
    <scope>NUCLEOTIDE SEQUENCE</scope>
    <source>
        <strain evidence="13">CSF55</strain>
    </source>
</reference>
<name>A0A075AQL4_ROZAC</name>
<dbReference type="InterPro" id="IPR016024">
    <property type="entry name" value="ARM-type_fold"/>
</dbReference>
<reference evidence="15" key="2">
    <citation type="journal article" date="2018" name="Nat. Microbiol.">
        <title>Leveraging single-cell genomics to expand the fungal tree of life.</title>
        <authorList>
            <person name="Ahrendt S.R."/>
            <person name="Quandt C.A."/>
            <person name="Ciobanu D."/>
            <person name="Clum A."/>
            <person name="Salamov A."/>
            <person name="Andreopoulos B."/>
            <person name="Cheng J.F."/>
            <person name="Woyke T."/>
            <person name="Pelin A."/>
            <person name="Henrissat B."/>
            <person name="Reynolds N.K."/>
            <person name="Benny G.L."/>
            <person name="Smith M.E."/>
            <person name="James T.Y."/>
            <person name="Grigoriev I.V."/>
        </authorList>
    </citation>
    <scope>NUCLEOTIDE SEQUENCE [LARGE SCALE GENOMIC DNA]</scope>
    <source>
        <strain evidence="15">CSF55</strain>
    </source>
</reference>
<dbReference type="GO" id="GO:0031267">
    <property type="term" value="F:small GTPase binding"/>
    <property type="evidence" value="ECO:0007669"/>
    <property type="project" value="InterPro"/>
</dbReference>
<dbReference type="InterPro" id="IPR040017">
    <property type="entry name" value="XPOT"/>
</dbReference>
<reference evidence="12 14" key="1">
    <citation type="journal article" date="2013" name="Curr. Biol.">
        <title>Shared signatures of parasitism and phylogenomics unite Cryptomycota and microsporidia.</title>
        <authorList>
            <person name="James T.Y."/>
            <person name="Pelin A."/>
            <person name="Bonen L."/>
            <person name="Ahrendt S."/>
            <person name="Sain D."/>
            <person name="Corradi N."/>
            <person name="Stajich J.E."/>
        </authorList>
    </citation>
    <scope>NUCLEOTIDE SEQUENCE [LARGE SCALE GENOMIC DNA]</scope>
    <source>
        <strain evidence="12 14">CSF55</strain>
        <strain evidence="12 14">CSF55</strain>
    </source>
</reference>
<feature type="domain" description="Exportin-1/Importin-beta-like" evidence="10">
    <location>
        <begin position="92"/>
        <end position="243"/>
    </location>
</feature>
<dbReference type="Gene3D" id="1.25.10.10">
    <property type="entry name" value="Leucine-rich Repeat Variant"/>
    <property type="match status" value="1"/>
</dbReference>
<feature type="domain" description="Exportin-T C-terminal" evidence="11">
    <location>
        <begin position="304"/>
        <end position="536"/>
    </location>
</feature>
<sequence>METLEQAVLCSLNAVPASAEIRQQAYDYCEDVKKSPEGWKLGLELFLRQPRTFFCLQLLEHAIKYKVVCGSELSGLRGEMMGEIGGWDELDVKNKLVQVVGLMFEGEYLTSWPNFFKDMIYLVQSANQTHVYEFYLRLCLSIDEEVVTTAGGRAEEAEAHQRHTMLKDQMRVNDMRDLVESWIGIMMSHFVSGRKEIVNLCVRLLGRYSYWADINLILNERVLRELMVYMDDMELQESVIECISMIEEDKFAVIEMINIPMMLSKIKGWEDVDEAIKIAKFINIVGSEMCGLSVIGSLKVFYACQSLFPFAMRAFSHEYDDVVCEILPFISSFLYVLKKIKKENGVVPEQLISNVETMFKITIVKMKREMEEASEEEFAMFQEFRKSLRVIFDGLISVEEEECFMILESFIQNCKGGWNEGEVVFYTLLIYTERKNLEGLKNDSRLINILTFVLSIQISNQFVFIPYFDLINRITTIGFFELKPDCIQIVLERFFIEGIMNPHPFVSERAIYLFHRFIKHLKSKLILFVDEIIRGLLPIVHANRTVSNYLLESLGILVSLKPSQEQVNLMNLIFNPFQNQISSLISSNDQQEKISTLISYYGDFSKNVGTVKDNQVLNLITNWIQLLIATLNSLVESESIRKSTLKSFQKITLAINEAAIPFIPTILKPILIHCSIQELSDIFPIVSLFLNKYKNTLIDIINEFLPFLNSKAFSFMATPIEGTDDLFNLRTLRRNFLSFQIALISFDFHILLHNQFNQTLSSTLTICQDNQDPISQKQAFTFLLKVVTLLDSVSGVDDFIINQITPLIYSVPLQNSFNFDDASSMAVLLQISILQKCILEKKGDNYAQYLLNNFFSFNFGLDYNISLEYIQAMKALDAKGFSKVFHNFIKVLKSRNTQ</sequence>
<evidence type="ECO:0000256" key="7">
    <source>
        <dbReference type="ARBA" id="ARBA00022884"/>
    </source>
</evidence>
<accession>A0A075AQL4</accession>
<dbReference type="HOGENOM" id="CLU_004414_0_1_1"/>
<protein>
    <recommendedName>
        <fullName evidence="3 9">Exportin-T</fullName>
    </recommendedName>
    <alternativeName>
        <fullName evidence="9">Exportin(tRNA)</fullName>
    </alternativeName>
    <alternativeName>
        <fullName evidence="9">tRNA exportin</fullName>
    </alternativeName>
</protein>
<evidence type="ECO:0000256" key="8">
    <source>
        <dbReference type="ARBA" id="ARBA00023242"/>
    </source>
</evidence>
<keyword evidence="14" id="KW-1185">Reference proteome</keyword>
<dbReference type="STRING" id="988480.A0A075AQL4"/>
<proteinExistence type="inferred from homology"/>
<evidence type="ECO:0000256" key="3">
    <source>
        <dbReference type="ARBA" id="ARBA00018928"/>
    </source>
</evidence>
<keyword evidence="7 9" id="KW-0694">RNA-binding</keyword>
<dbReference type="Proteomes" id="UP000030755">
    <property type="component" value="Unassembled WGS sequence"/>
</dbReference>
<evidence type="ECO:0000256" key="4">
    <source>
        <dbReference type="ARBA" id="ARBA00022448"/>
    </source>
</evidence>
<dbReference type="GO" id="GO:0005643">
    <property type="term" value="C:nuclear pore"/>
    <property type="evidence" value="ECO:0007669"/>
    <property type="project" value="TreeGrafter"/>
</dbReference>
<evidence type="ECO:0000256" key="1">
    <source>
        <dbReference type="ARBA" id="ARBA00004496"/>
    </source>
</evidence>
<dbReference type="EMBL" id="ML005892">
    <property type="protein sequence ID" value="RKP17340.1"/>
    <property type="molecule type" value="Genomic_DNA"/>
</dbReference>
<keyword evidence="4 9" id="KW-0813">Transport</keyword>
<dbReference type="GO" id="GO:0005737">
    <property type="term" value="C:cytoplasm"/>
    <property type="evidence" value="ECO:0007669"/>
    <property type="project" value="UniProtKB-SubCell"/>
</dbReference>
<evidence type="ECO:0000259" key="10">
    <source>
        <dbReference type="Pfam" id="PF08389"/>
    </source>
</evidence>
<evidence type="ECO:0000259" key="11">
    <source>
        <dbReference type="Pfam" id="PF19282"/>
    </source>
</evidence>
<comment type="function">
    <text evidence="9">tRNA nucleus export receptor which facilitates tRNA translocation across the nuclear pore complex.</text>
</comment>
<evidence type="ECO:0000256" key="5">
    <source>
        <dbReference type="ARBA" id="ARBA00022490"/>
    </source>
</evidence>
<evidence type="ECO:0000313" key="14">
    <source>
        <dbReference type="Proteomes" id="UP000030755"/>
    </source>
</evidence>
<dbReference type="Pfam" id="PF08389">
    <property type="entry name" value="Xpo1"/>
    <property type="match status" value="1"/>
</dbReference>
<evidence type="ECO:0000256" key="9">
    <source>
        <dbReference type="RuleBase" id="RU366037"/>
    </source>
</evidence>
<dbReference type="PANTHER" id="PTHR15952">
    <property type="entry name" value="EXPORTIN-T/LOS1"/>
    <property type="match status" value="1"/>
</dbReference>
<organism evidence="12 14">
    <name type="scientific">Rozella allomycis (strain CSF55)</name>
    <dbReference type="NCBI Taxonomy" id="988480"/>
    <lineage>
        <taxon>Eukaryota</taxon>
        <taxon>Fungi</taxon>
        <taxon>Fungi incertae sedis</taxon>
        <taxon>Cryptomycota</taxon>
        <taxon>Cryptomycota incertae sedis</taxon>
        <taxon>Rozella</taxon>
    </lineage>
</organism>
<dbReference type="Proteomes" id="UP000281549">
    <property type="component" value="Unassembled WGS sequence"/>
</dbReference>
<comment type="similarity">
    <text evidence="2 9">Belongs to the exportin family.</text>
</comment>
<dbReference type="InterPro" id="IPR011989">
    <property type="entry name" value="ARM-like"/>
</dbReference>